<dbReference type="AlphaFoldDB" id="A0AAD7NK55"/>
<proteinExistence type="predicted"/>
<accession>A0AAD7NK55</accession>
<gene>
    <name evidence="2" type="ORF">B0H16DRAFT_1454371</name>
</gene>
<organism evidence="2 3">
    <name type="scientific">Mycena metata</name>
    <dbReference type="NCBI Taxonomy" id="1033252"/>
    <lineage>
        <taxon>Eukaryota</taxon>
        <taxon>Fungi</taxon>
        <taxon>Dikarya</taxon>
        <taxon>Basidiomycota</taxon>
        <taxon>Agaricomycotina</taxon>
        <taxon>Agaricomycetes</taxon>
        <taxon>Agaricomycetidae</taxon>
        <taxon>Agaricales</taxon>
        <taxon>Marasmiineae</taxon>
        <taxon>Mycenaceae</taxon>
        <taxon>Mycena</taxon>
    </lineage>
</organism>
<dbReference type="EMBL" id="JARKIB010000026">
    <property type="protein sequence ID" value="KAJ7765191.1"/>
    <property type="molecule type" value="Genomic_DNA"/>
</dbReference>
<protein>
    <submittedName>
        <fullName evidence="2">Uncharacterized protein</fullName>
    </submittedName>
</protein>
<evidence type="ECO:0000256" key="1">
    <source>
        <dbReference type="SAM" id="MobiDB-lite"/>
    </source>
</evidence>
<feature type="compositionally biased region" description="Basic and acidic residues" evidence="1">
    <location>
        <begin position="444"/>
        <end position="459"/>
    </location>
</feature>
<dbReference type="Gene3D" id="3.60.130.30">
    <property type="match status" value="1"/>
</dbReference>
<feature type="compositionally biased region" description="Basic and acidic residues" evidence="1">
    <location>
        <begin position="30"/>
        <end position="41"/>
    </location>
</feature>
<keyword evidence="3" id="KW-1185">Reference proteome</keyword>
<name>A0AAD7NK55_9AGAR</name>
<feature type="region of interest" description="Disordered" evidence="1">
    <location>
        <begin position="696"/>
        <end position="718"/>
    </location>
</feature>
<feature type="compositionally biased region" description="Basic residues" evidence="1">
    <location>
        <begin position="1"/>
        <end position="10"/>
    </location>
</feature>
<dbReference type="Proteomes" id="UP001215598">
    <property type="component" value="Unassembled WGS sequence"/>
</dbReference>
<feature type="region of interest" description="Disordered" evidence="1">
    <location>
        <begin position="1"/>
        <end position="114"/>
    </location>
</feature>
<feature type="compositionally biased region" description="Acidic residues" evidence="1">
    <location>
        <begin position="644"/>
        <end position="662"/>
    </location>
</feature>
<reference evidence="2" key="1">
    <citation type="submission" date="2023-03" db="EMBL/GenBank/DDBJ databases">
        <title>Massive genome expansion in bonnet fungi (Mycena s.s.) driven by repeated elements and novel gene families across ecological guilds.</title>
        <authorList>
            <consortium name="Lawrence Berkeley National Laboratory"/>
            <person name="Harder C.B."/>
            <person name="Miyauchi S."/>
            <person name="Viragh M."/>
            <person name="Kuo A."/>
            <person name="Thoen E."/>
            <person name="Andreopoulos B."/>
            <person name="Lu D."/>
            <person name="Skrede I."/>
            <person name="Drula E."/>
            <person name="Henrissat B."/>
            <person name="Morin E."/>
            <person name="Kohler A."/>
            <person name="Barry K."/>
            <person name="LaButti K."/>
            <person name="Morin E."/>
            <person name="Salamov A."/>
            <person name="Lipzen A."/>
            <person name="Mereny Z."/>
            <person name="Hegedus B."/>
            <person name="Baldrian P."/>
            <person name="Stursova M."/>
            <person name="Weitz H."/>
            <person name="Taylor A."/>
            <person name="Grigoriev I.V."/>
            <person name="Nagy L.G."/>
            <person name="Martin F."/>
            <person name="Kauserud H."/>
        </authorList>
    </citation>
    <scope>NUCLEOTIDE SEQUENCE</scope>
    <source>
        <strain evidence="2">CBHHK182m</strain>
    </source>
</reference>
<evidence type="ECO:0000313" key="3">
    <source>
        <dbReference type="Proteomes" id="UP001215598"/>
    </source>
</evidence>
<sequence>MASAKKRRTRSGTEYTPWSNAVALSVPHIRLTELLHRHEEGPDSDTESLDDSDDDGDNAPSATHPAAAPTPPPRPPRPTTFIRVAPPGHPPGTSKKATVDEVKARHLAKKHAKDRAVRSLDREQRRINAGTRLKGVTQLRVRQTVPALHLNVSILTCAASVAASGWQAIRQDEPDARDYDLDEIRCTRPDMRVYNWDGATYFKFSVVLGGFPPNDAAWGPDVATKAAEEMETAAEEIYTGPKWRRKAGLDEPVPRRGSHHAKHVGVAMGGGQRYPQNLAHTTRNLLIFAGLLALKSLQRIAGWTNVLFMDQLQQRTKHIRRNFPERYSVFATATYNFGPVTVTLPHIDFGNLAWGWCAITAPGNFNPDRGGHLVLWDLKLIIRFPPGSTSLLPSAILCHSNLKIGPNETRFSFTQFTPAGIFRWVYNDFRTDKDINASKSTTQAEREQRKRDRPFRADSELPPYHPLPGQRTGWQFHEAQGILAAENSAQGALSALHRDHLTLDFCSTASKPSIHFFAYFNNPLPTLRCNNAQLWLAGGVMKGKVSDPQRAASSRYRERNKVELQRKARERMAKRRAELKKSEETWAAYTAKAREDSARYRSLNAETLALNQAAYRAKRSIAKHGFNAWHENYLKRHLRPPQPADEEELPEWPSDSDSDDALPIDTSAPAIPPPPPDSAPYDDHCNYFLDYLDPTTAPDYVPKPGQQPFFQRGKKRWD</sequence>
<evidence type="ECO:0000313" key="2">
    <source>
        <dbReference type="EMBL" id="KAJ7765191.1"/>
    </source>
</evidence>
<feature type="compositionally biased region" description="Pro residues" evidence="1">
    <location>
        <begin position="68"/>
        <end position="78"/>
    </location>
</feature>
<feature type="region of interest" description="Disordered" evidence="1">
    <location>
        <begin position="640"/>
        <end position="684"/>
    </location>
</feature>
<feature type="compositionally biased region" description="Acidic residues" evidence="1">
    <location>
        <begin position="42"/>
        <end position="57"/>
    </location>
</feature>
<comment type="caution">
    <text evidence="2">The sequence shown here is derived from an EMBL/GenBank/DDBJ whole genome shotgun (WGS) entry which is preliminary data.</text>
</comment>
<feature type="region of interest" description="Disordered" evidence="1">
    <location>
        <begin position="436"/>
        <end position="470"/>
    </location>
</feature>